<reference evidence="3" key="1">
    <citation type="journal article" date="2013" name="Proc. Natl. Acad. Sci. U.S.A.">
        <title>Genome structure and metabolic features in the red seaweed Chondrus crispus shed light on evolution of the Archaeplastida.</title>
        <authorList>
            <person name="Collen J."/>
            <person name="Porcel B."/>
            <person name="Carre W."/>
            <person name="Ball S.G."/>
            <person name="Chaparro C."/>
            <person name="Tonon T."/>
            <person name="Barbeyron T."/>
            <person name="Michel G."/>
            <person name="Noel B."/>
            <person name="Valentin K."/>
            <person name="Elias M."/>
            <person name="Artiguenave F."/>
            <person name="Arun A."/>
            <person name="Aury J.M."/>
            <person name="Barbosa-Neto J.F."/>
            <person name="Bothwell J.H."/>
            <person name="Bouget F.Y."/>
            <person name="Brillet L."/>
            <person name="Cabello-Hurtado F."/>
            <person name="Capella-Gutierrez S."/>
            <person name="Charrier B."/>
            <person name="Cladiere L."/>
            <person name="Cock J.M."/>
            <person name="Coelho S.M."/>
            <person name="Colleoni C."/>
            <person name="Czjzek M."/>
            <person name="Da Silva C."/>
            <person name="Delage L."/>
            <person name="Denoeud F."/>
            <person name="Deschamps P."/>
            <person name="Dittami S.M."/>
            <person name="Gabaldon T."/>
            <person name="Gachon C.M."/>
            <person name="Groisillier A."/>
            <person name="Herve C."/>
            <person name="Jabbari K."/>
            <person name="Katinka M."/>
            <person name="Kloareg B."/>
            <person name="Kowalczyk N."/>
            <person name="Labadie K."/>
            <person name="Leblanc C."/>
            <person name="Lopez P.J."/>
            <person name="McLachlan D.H."/>
            <person name="Meslet-Cladiere L."/>
            <person name="Moustafa A."/>
            <person name="Nehr Z."/>
            <person name="Nyvall Collen P."/>
            <person name="Panaud O."/>
            <person name="Partensky F."/>
            <person name="Poulain J."/>
            <person name="Rensing S.A."/>
            <person name="Rousvoal S."/>
            <person name="Samson G."/>
            <person name="Symeonidi A."/>
            <person name="Weissenbach J."/>
            <person name="Zambounis A."/>
            <person name="Wincker P."/>
            <person name="Boyen C."/>
        </authorList>
    </citation>
    <scope>NUCLEOTIDE SEQUENCE [LARGE SCALE GENOMIC DNA]</scope>
    <source>
        <strain evidence="3">cv. Stackhouse</strain>
    </source>
</reference>
<dbReference type="KEGG" id="ccp:CHC_T00004776001"/>
<name>R7QD11_CHOCR</name>
<evidence type="ECO:0000313" key="2">
    <source>
        <dbReference type="EMBL" id="CDF36392.1"/>
    </source>
</evidence>
<dbReference type="GeneID" id="17323928"/>
<evidence type="ECO:0000313" key="3">
    <source>
        <dbReference type="Proteomes" id="UP000012073"/>
    </source>
</evidence>
<sequence>MAIASPKILSISHYRTTLLFPPVLHIIPKVDGVGLPHSRHGFHALLSPHRRPPNRHRRRLPHRDLP</sequence>
<evidence type="ECO:0000256" key="1">
    <source>
        <dbReference type="SAM" id="MobiDB-lite"/>
    </source>
</evidence>
<proteinExistence type="predicted"/>
<gene>
    <name evidence="2" type="ORF">CHC_T00004776001</name>
</gene>
<feature type="region of interest" description="Disordered" evidence="1">
    <location>
        <begin position="42"/>
        <end position="66"/>
    </location>
</feature>
<dbReference type="Proteomes" id="UP000012073">
    <property type="component" value="Unassembled WGS sequence"/>
</dbReference>
<dbReference type="AlphaFoldDB" id="R7QD11"/>
<dbReference type="EMBL" id="HG001776">
    <property type="protein sequence ID" value="CDF36392.1"/>
    <property type="molecule type" value="Genomic_DNA"/>
</dbReference>
<keyword evidence="3" id="KW-1185">Reference proteome</keyword>
<dbReference type="RefSeq" id="XP_005716211.1">
    <property type="nucleotide sequence ID" value="XM_005716154.1"/>
</dbReference>
<dbReference type="Gramene" id="CDF36392">
    <property type="protein sequence ID" value="CDF36392"/>
    <property type="gene ID" value="CHC_T00004776001"/>
</dbReference>
<protein>
    <submittedName>
        <fullName evidence="2">Uncharacterized protein</fullName>
    </submittedName>
</protein>
<organism evidence="2 3">
    <name type="scientific">Chondrus crispus</name>
    <name type="common">Carrageen Irish moss</name>
    <name type="synonym">Polymorpha crispa</name>
    <dbReference type="NCBI Taxonomy" id="2769"/>
    <lineage>
        <taxon>Eukaryota</taxon>
        <taxon>Rhodophyta</taxon>
        <taxon>Florideophyceae</taxon>
        <taxon>Rhodymeniophycidae</taxon>
        <taxon>Gigartinales</taxon>
        <taxon>Gigartinaceae</taxon>
        <taxon>Chondrus</taxon>
    </lineage>
</organism>
<accession>R7QD11</accession>